<organism evidence="1 2">
    <name type="scientific">Bacillus thuringiensis</name>
    <dbReference type="NCBI Taxonomy" id="1428"/>
    <lineage>
        <taxon>Bacteria</taxon>
        <taxon>Bacillati</taxon>
        <taxon>Bacillota</taxon>
        <taxon>Bacilli</taxon>
        <taxon>Bacillales</taxon>
        <taxon>Bacillaceae</taxon>
        <taxon>Bacillus</taxon>
        <taxon>Bacillus cereus group</taxon>
    </lineage>
</organism>
<gene>
    <name evidence="1" type="ORF">COK99_01905</name>
</gene>
<evidence type="ECO:0000313" key="1">
    <source>
        <dbReference type="EMBL" id="PFV35801.1"/>
    </source>
</evidence>
<dbReference type="Proteomes" id="UP000223366">
    <property type="component" value="Unassembled WGS sequence"/>
</dbReference>
<accession>A0A9X7BSX0</accession>
<reference evidence="1 2" key="1">
    <citation type="submission" date="2017-09" db="EMBL/GenBank/DDBJ databases">
        <title>Large-scale bioinformatics analysis of Bacillus genomes uncovers conserved roles of natural products in bacterial physiology.</title>
        <authorList>
            <consortium name="Agbiome Team Llc"/>
            <person name="Bleich R.M."/>
            <person name="Grubbs K.J."/>
            <person name="Santa Maria K.C."/>
            <person name="Allen S.E."/>
            <person name="Farag S."/>
            <person name="Shank E.A."/>
            <person name="Bowers A."/>
        </authorList>
    </citation>
    <scope>NUCLEOTIDE SEQUENCE [LARGE SCALE GENOMIC DNA]</scope>
    <source>
        <strain evidence="1 2">AFS060060</strain>
    </source>
</reference>
<proteinExistence type="predicted"/>
<evidence type="ECO:0000313" key="2">
    <source>
        <dbReference type="Proteomes" id="UP000223366"/>
    </source>
</evidence>
<dbReference type="RefSeq" id="WP_098685630.1">
    <property type="nucleotide sequence ID" value="NZ_NVDU01000003.1"/>
</dbReference>
<dbReference type="AlphaFoldDB" id="A0A9X7BSX0"/>
<protein>
    <submittedName>
        <fullName evidence="1">Uncharacterized protein</fullName>
    </submittedName>
</protein>
<dbReference type="EMBL" id="NVDU01000003">
    <property type="protein sequence ID" value="PFV35801.1"/>
    <property type="molecule type" value="Genomic_DNA"/>
</dbReference>
<comment type="caution">
    <text evidence="1">The sequence shown here is derived from an EMBL/GenBank/DDBJ whole genome shotgun (WGS) entry which is preliminary data.</text>
</comment>
<sequence length="74" mass="8316">MHVAIPYNPTLREVNRLLEGQNICFEVSTNEFGTCFVYQVFVNSHKACKHVGDSISSLYFLEGVKTGLCCQISK</sequence>
<name>A0A9X7BSX0_BACTU</name>